<dbReference type="eggNOG" id="COG0491">
    <property type="taxonomic scope" value="Bacteria"/>
</dbReference>
<protein>
    <submittedName>
        <fullName evidence="3">Beta-lactamase domain protein</fullName>
    </submittedName>
</protein>
<dbReference type="GO" id="GO:0050313">
    <property type="term" value="F:sulfur dioxygenase activity"/>
    <property type="evidence" value="ECO:0007669"/>
    <property type="project" value="InterPro"/>
</dbReference>
<dbReference type="HOGENOM" id="CLU_030571_6_1_5"/>
<evidence type="ECO:0000259" key="2">
    <source>
        <dbReference type="SMART" id="SM00849"/>
    </source>
</evidence>
<evidence type="ECO:0000313" key="4">
    <source>
        <dbReference type="Proteomes" id="UP000001695"/>
    </source>
</evidence>
<dbReference type="AlphaFoldDB" id="B2IEG6"/>
<evidence type="ECO:0000256" key="1">
    <source>
        <dbReference type="ARBA" id="ARBA00022723"/>
    </source>
</evidence>
<dbReference type="InterPro" id="IPR051682">
    <property type="entry name" value="Mito_Persulfide_Diox"/>
</dbReference>
<reference evidence="4" key="1">
    <citation type="submission" date="2008-03" db="EMBL/GenBank/DDBJ databases">
        <title>Complete sequence of chromosome of Beijerinckia indica subsp. indica ATCC 9039.</title>
        <authorList>
            <consortium name="US DOE Joint Genome Institute"/>
            <person name="Copeland A."/>
            <person name="Lucas S."/>
            <person name="Lapidus A."/>
            <person name="Glavina del Rio T."/>
            <person name="Dalin E."/>
            <person name="Tice H."/>
            <person name="Bruce D."/>
            <person name="Goodwin L."/>
            <person name="Pitluck S."/>
            <person name="LaButti K."/>
            <person name="Schmutz J."/>
            <person name="Larimer F."/>
            <person name="Land M."/>
            <person name="Hauser L."/>
            <person name="Kyrpides N."/>
            <person name="Mikhailova N."/>
            <person name="Dunfield P.F."/>
            <person name="Dedysh S.N."/>
            <person name="Liesack W."/>
            <person name="Saw J.H."/>
            <person name="Alam M."/>
            <person name="Chen Y."/>
            <person name="Murrell J.C."/>
            <person name="Richardson P."/>
        </authorList>
    </citation>
    <scope>NUCLEOTIDE SEQUENCE [LARGE SCALE GENOMIC DNA]</scope>
    <source>
        <strain evidence="4">ATCC 9039 / DSM 1715 / NCIMB 8712</strain>
    </source>
</reference>
<dbReference type="STRING" id="395963.Bind_1941"/>
<feature type="domain" description="Metallo-beta-lactamase" evidence="2">
    <location>
        <begin position="29"/>
        <end position="218"/>
    </location>
</feature>
<accession>B2IEG6</accession>
<organism evidence="3 4">
    <name type="scientific">Beijerinckia indica subsp. indica (strain ATCC 9039 / DSM 1715 / NCIMB 8712)</name>
    <dbReference type="NCBI Taxonomy" id="395963"/>
    <lineage>
        <taxon>Bacteria</taxon>
        <taxon>Pseudomonadati</taxon>
        <taxon>Pseudomonadota</taxon>
        <taxon>Alphaproteobacteria</taxon>
        <taxon>Hyphomicrobiales</taxon>
        <taxon>Beijerinckiaceae</taxon>
        <taxon>Beijerinckia</taxon>
    </lineage>
</organism>
<reference evidence="3 4" key="2">
    <citation type="journal article" date="2010" name="J. Bacteriol.">
        <title>Complete genome sequence of Beijerinckia indica subsp. indica.</title>
        <authorList>
            <person name="Tamas I."/>
            <person name="Dedysh S.N."/>
            <person name="Liesack W."/>
            <person name="Stott M.B."/>
            <person name="Alam M."/>
            <person name="Murrell J.C."/>
            <person name="Dunfield P.F."/>
        </authorList>
    </citation>
    <scope>NUCLEOTIDE SEQUENCE [LARGE SCALE GENOMIC DNA]</scope>
    <source>
        <strain evidence="4">ATCC 9039 / DSM 1715 / NCIMB 8712</strain>
    </source>
</reference>
<dbReference type="Proteomes" id="UP000001695">
    <property type="component" value="Chromosome"/>
</dbReference>
<dbReference type="RefSeq" id="WP_012384921.1">
    <property type="nucleotide sequence ID" value="NC_010581.1"/>
</dbReference>
<gene>
    <name evidence="3" type="ordered locus">Bind_1941</name>
</gene>
<dbReference type="PANTHER" id="PTHR43084">
    <property type="entry name" value="PERSULFIDE DIOXYGENASE ETHE1"/>
    <property type="match status" value="1"/>
</dbReference>
<dbReference type="SMART" id="SM00849">
    <property type="entry name" value="Lactamase_B"/>
    <property type="match status" value="1"/>
</dbReference>
<keyword evidence="4" id="KW-1185">Reference proteome</keyword>
<dbReference type="SUPFAM" id="SSF56281">
    <property type="entry name" value="Metallo-hydrolase/oxidoreductase"/>
    <property type="match status" value="1"/>
</dbReference>
<dbReference type="OrthoDB" id="9784009at2"/>
<dbReference type="CDD" id="cd07724">
    <property type="entry name" value="POD-like_MBL-fold"/>
    <property type="match status" value="1"/>
</dbReference>
<keyword evidence="1" id="KW-0479">Metal-binding</keyword>
<dbReference type="InterPro" id="IPR036866">
    <property type="entry name" value="RibonucZ/Hydroxyglut_hydro"/>
</dbReference>
<dbReference type="Gene3D" id="3.60.15.10">
    <property type="entry name" value="Ribonuclease Z/Hydroxyacylglutathione hydrolase-like"/>
    <property type="match status" value="1"/>
</dbReference>
<dbReference type="InterPro" id="IPR044528">
    <property type="entry name" value="POD-like_MBL-fold"/>
</dbReference>
<dbReference type="PANTHER" id="PTHR43084:SF1">
    <property type="entry name" value="PERSULFIDE DIOXYGENASE ETHE1, MITOCHONDRIAL"/>
    <property type="match status" value="1"/>
</dbReference>
<dbReference type="EMBL" id="CP001016">
    <property type="protein sequence ID" value="ACB95564.1"/>
    <property type="molecule type" value="Genomic_DNA"/>
</dbReference>
<proteinExistence type="predicted"/>
<sequence length="304" mass="33400">MHTPLALHDTLPASADKPLVEAFYDSATGSIQYVVVCPVTRACAIIDPVLDFDEKSGSIATRNADAILDYIRKQGLQVAWILDTHPHADHFSASFYLKTQTGAPMGIGDHVTAVQSLWRDIYNWPDFPADGSQWDRLFKSGDSFQIGNLEVNVILSPGHTPASITYLIGNAVFVHDTLFMPDSGTARADFPGGNAALLWQSIQTLLTLPDETRVFTGHDYPPVGRQASWESTIGEQKRHNIHVTGKTESDFIALRHKRDSGLPLPHLLLPALQVNINAGQLPPPEDNQRHYLKIPIGAFPGAVW</sequence>
<name>B2IEG6_BEII9</name>
<dbReference type="GO" id="GO:0046872">
    <property type="term" value="F:metal ion binding"/>
    <property type="evidence" value="ECO:0007669"/>
    <property type="project" value="UniProtKB-KW"/>
</dbReference>
<dbReference type="GO" id="GO:0070813">
    <property type="term" value="P:hydrogen sulfide metabolic process"/>
    <property type="evidence" value="ECO:0007669"/>
    <property type="project" value="TreeGrafter"/>
</dbReference>
<evidence type="ECO:0000313" key="3">
    <source>
        <dbReference type="EMBL" id="ACB95564.1"/>
    </source>
</evidence>
<dbReference type="InterPro" id="IPR001279">
    <property type="entry name" value="Metallo-B-lactamas"/>
</dbReference>
<dbReference type="Pfam" id="PF00753">
    <property type="entry name" value="Lactamase_B"/>
    <property type="match status" value="1"/>
</dbReference>
<dbReference type="KEGG" id="bid:Bind_1941"/>
<dbReference type="GO" id="GO:0006749">
    <property type="term" value="P:glutathione metabolic process"/>
    <property type="evidence" value="ECO:0007669"/>
    <property type="project" value="InterPro"/>
</dbReference>